<evidence type="ECO:0000313" key="4">
    <source>
        <dbReference type="EMBL" id="SUA74948.1"/>
    </source>
</evidence>
<reference evidence="5 7" key="2">
    <citation type="submission" date="2019-08" db="EMBL/GenBank/DDBJ databases">
        <authorList>
            <person name="Peeters C."/>
        </authorList>
    </citation>
    <scope>NUCLEOTIDE SEQUENCE [LARGE SCALE GENOMIC DNA]</scope>
    <source>
        <strain evidence="5 7">LMG 31119</strain>
    </source>
</reference>
<protein>
    <submittedName>
        <fullName evidence="4">Predicted outer membrane protein</fullName>
    </submittedName>
</protein>
<dbReference type="STRING" id="93220.A6P55_23955"/>
<dbReference type="KEGG" id="ppno:DA70_03395"/>
<feature type="chain" id="PRO_5017011759" evidence="2">
    <location>
        <begin position="22"/>
        <end position="205"/>
    </location>
</feature>
<feature type="domain" description="DUF4142" evidence="3">
    <location>
        <begin position="64"/>
        <end position="196"/>
    </location>
</feature>
<evidence type="ECO:0000256" key="2">
    <source>
        <dbReference type="SAM" id="SignalP"/>
    </source>
</evidence>
<dbReference type="KEGG" id="ppnm:LV28_02930"/>
<gene>
    <name evidence="4" type="ORF">NCTC13160_00580</name>
    <name evidence="5" type="ORF">PPN31119_00889</name>
</gene>
<dbReference type="EMBL" id="UGSG01000001">
    <property type="protein sequence ID" value="SUA74948.1"/>
    <property type="molecule type" value="Genomic_DNA"/>
</dbReference>
<dbReference type="InterPro" id="IPR025419">
    <property type="entry name" value="DUF4142"/>
</dbReference>
<evidence type="ECO:0000313" key="7">
    <source>
        <dbReference type="Proteomes" id="UP000361468"/>
    </source>
</evidence>
<dbReference type="PANTHER" id="PTHR38593:SF1">
    <property type="entry name" value="BLR2558 PROTEIN"/>
    <property type="match status" value="1"/>
</dbReference>
<evidence type="ECO:0000259" key="3">
    <source>
        <dbReference type="Pfam" id="PF13628"/>
    </source>
</evidence>
<dbReference type="Proteomes" id="UP000361468">
    <property type="component" value="Unassembled WGS sequence"/>
</dbReference>
<evidence type="ECO:0000313" key="5">
    <source>
        <dbReference type="EMBL" id="VVE62539.1"/>
    </source>
</evidence>
<sequence length="205" mass="21581">MRAAGASFAGVALMASALAVAQELPKGVPAQDGGTDQAGLTAGQEVTHGKSAATRTAQPTAGLDVEFVDKAQKAGKSEVQASQVAVRRSANPAVKRFAQQMVSDHSKTNEALRRLGAKKGVSVPNDAAVDPDIEALKRKTGREFDVAYMALAGPDAHERAVTLFQSEAEKGRDPDLRAFAQQTLPTLRHHLSEAREVSAKVEMGK</sequence>
<dbReference type="EMBL" id="CABPSO010000002">
    <property type="protein sequence ID" value="VVE62539.1"/>
    <property type="molecule type" value="Genomic_DNA"/>
</dbReference>
<reference evidence="4 6" key="1">
    <citation type="submission" date="2018-06" db="EMBL/GenBank/DDBJ databases">
        <authorList>
            <consortium name="Pathogen Informatics"/>
            <person name="Doyle S."/>
        </authorList>
    </citation>
    <scope>NUCLEOTIDE SEQUENCE [LARGE SCALE GENOMIC DNA]</scope>
    <source>
        <strain evidence="4 6">NCTC13160</strain>
    </source>
</reference>
<dbReference type="Gene3D" id="1.20.1260.10">
    <property type="match status" value="1"/>
</dbReference>
<keyword evidence="7" id="KW-1185">Reference proteome</keyword>
<dbReference type="Proteomes" id="UP000254573">
    <property type="component" value="Unassembled WGS sequence"/>
</dbReference>
<organism evidence="4 6">
    <name type="scientific">Pandoraea pnomenusa</name>
    <dbReference type="NCBI Taxonomy" id="93220"/>
    <lineage>
        <taxon>Bacteria</taxon>
        <taxon>Pseudomonadati</taxon>
        <taxon>Pseudomonadota</taxon>
        <taxon>Betaproteobacteria</taxon>
        <taxon>Burkholderiales</taxon>
        <taxon>Burkholderiaceae</taxon>
        <taxon>Pandoraea</taxon>
    </lineage>
</organism>
<keyword evidence="2" id="KW-0732">Signal</keyword>
<dbReference type="PANTHER" id="PTHR38593">
    <property type="entry name" value="BLR2558 PROTEIN"/>
    <property type="match status" value="1"/>
</dbReference>
<dbReference type="AlphaFoldDB" id="A0A378YDL0"/>
<feature type="region of interest" description="Disordered" evidence="1">
    <location>
        <begin position="27"/>
        <end position="61"/>
    </location>
</feature>
<proteinExistence type="predicted"/>
<dbReference type="InterPro" id="IPR012347">
    <property type="entry name" value="Ferritin-like"/>
</dbReference>
<accession>A0A378YDL0</accession>
<evidence type="ECO:0000256" key="1">
    <source>
        <dbReference type="SAM" id="MobiDB-lite"/>
    </source>
</evidence>
<name>A0A378YDL0_9BURK</name>
<dbReference type="Pfam" id="PF13628">
    <property type="entry name" value="DUF4142"/>
    <property type="match status" value="1"/>
</dbReference>
<feature type="signal peptide" evidence="2">
    <location>
        <begin position="1"/>
        <end position="21"/>
    </location>
</feature>
<evidence type="ECO:0000313" key="6">
    <source>
        <dbReference type="Proteomes" id="UP000254573"/>
    </source>
</evidence>